<protein>
    <submittedName>
        <fullName evidence="1">Uncharacterized protein</fullName>
    </submittedName>
</protein>
<sequence>MCHSLADPCTVTLSDACRLKCQKRPGLGIAVFGRELWTGRSRAREIKQQLSILFSASTGLSALVDVYLWHAAVAMPRYEHWHGFNQEQVAPKSAAVWPKNTQHSRMQPDFLPCPRWQSGIFRRGAHCA</sequence>
<evidence type="ECO:0000313" key="1">
    <source>
        <dbReference type="EMBL" id="ORX65687.1"/>
    </source>
</evidence>
<reference evidence="1 2" key="1">
    <citation type="submission" date="2016-07" db="EMBL/GenBank/DDBJ databases">
        <title>Pervasive Adenine N6-methylation of Active Genes in Fungi.</title>
        <authorList>
            <consortium name="DOE Joint Genome Institute"/>
            <person name="Mondo S.J."/>
            <person name="Dannebaum R.O."/>
            <person name="Kuo R.C."/>
            <person name="Labutti K."/>
            <person name="Haridas S."/>
            <person name="Kuo A."/>
            <person name="Salamov A."/>
            <person name="Ahrendt S.R."/>
            <person name="Lipzen A."/>
            <person name="Sullivan W."/>
            <person name="Andreopoulos W.B."/>
            <person name="Clum A."/>
            <person name="Lindquist E."/>
            <person name="Daum C."/>
            <person name="Ramamoorthy G.K."/>
            <person name="Gryganskyi A."/>
            <person name="Culley D."/>
            <person name="Magnuson J.K."/>
            <person name="James T.Y."/>
            <person name="O'Malley M.A."/>
            <person name="Stajich J.E."/>
            <person name="Spatafora J.W."/>
            <person name="Visel A."/>
            <person name="Grigoriev I.V."/>
        </authorList>
    </citation>
    <scope>NUCLEOTIDE SEQUENCE [LARGE SCALE GENOMIC DNA]</scope>
    <source>
        <strain evidence="1 2">ATCC 12442</strain>
    </source>
</reference>
<accession>A0A1Y1VWL1</accession>
<comment type="caution">
    <text evidence="1">The sequence shown here is derived from an EMBL/GenBank/DDBJ whole genome shotgun (WGS) entry which is preliminary data.</text>
</comment>
<dbReference type="GeneID" id="63805459"/>
<dbReference type="RefSeq" id="XP_040739798.1">
    <property type="nucleotide sequence ID" value="XM_040888811.1"/>
</dbReference>
<dbReference type="Proteomes" id="UP000193922">
    <property type="component" value="Unassembled WGS sequence"/>
</dbReference>
<proteinExistence type="predicted"/>
<evidence type="ECO:0000313" key="2">
    <source>
        <dbReference type="Proteomes" id="UP000193922"/>
    </source>
</evidence>
<organism evidence="1 2">
    <name type="scientific">Linderina pennispora</name>
    <dbReference type="NCBI Taxonomy" id="61395"/>
    <lineage>
        <taxon>Eukaryota</taxon>
        <taxon>Fungi</taxon>
        <taxon>Fungi incertae sedis</taxon>
        <taxon>Zoopagomycota</taxon>
        <taxon>Kickxellomycotina</taxon>
        <taxon>Kickxellomycetes</taxon>
        <taxon>Kickxellales</taxon>
        <taxon>Kickxellaceae</taxon>
        <taxon>Linderina</taxon>
    </lineage>
</organism>
<gene>
    <name evidence="1" type="ORF">DL89DRAFT_270748</name>
</gene>
<dbReference type="AlphaFoldDB" id="A0A1Y1VWL1"/>
<name>A0A1Y1VWL1_9FUNG</name>
<keyword evidence="2" id="KW-1185">Reference proteome</keyword>
<dbReference type="EMBL" id="MCFD01000023">
    <property type="protein sequence ID" value="ORX65687.1"/>
    <property type="molecule type" value="Genomic_DNA"/>
</dbReference>